<feature type="transmembrane region" description="Helical" evidence="1">
    <location>
        <begin position="125"/>
        <end position="146"/>
    </location>
</feature>
<organism evidence="4">
    <name type="scientific">freshwater metagenome</name>
    <dbReference type="NCBI Taxonomy" id="449393"/>
    <lineage>
        <taxon>unclassified sequences</taxon>
        <taxon>metagenomes</taxon>
        <taxon>ecological metagenomes</taxon>
    </lineage>
</organism>
<feature type="transmembrane region" description="Helical" evidence="1">
    <location>
        <begin position="61"/>
        <end position="79"/>
    </location>
</feature>
<protein>
    <submittedName>
        <fullName evidence="4">Unannotated protein</fullName>
    </submittedName>
</protein>
<feature type="transmembrane region" description="Helical" evidence="1">
    <location>
        <begin position="31"/>
        <end position="49"/>
    </location>
</feature>
<feature type="transmembrane region" description="Helical" evidence="1">
    <location>
        <begin position="85"/>
        <end position="104"/>
    </location>
</feature>
<evidence type="ECO:0000313" key="3">
    <source>
        <dbReference type="EMBL" id="CAB4638081.1"/>
    </source>
</evidence>
<keyword evidence="1" id="KW-0812">Transmembrane</keyword>
<dbReference type="EMBL" id="CAFBRX010000031">
    <property type="protein sequence ID" value="CAB5116928.1"/>
    <property type="molecule type" value="Genomic_DNA"/>
</dbReference>
<evidence type="ECO:0000313" key="5">
    <source>
        <dbReference type="EMBL" id="CAB5116928.1"/>
    </source>
</evidence>
<dbReference type="EMBL" id="CAEZSL010000062">
    <property type="protein sequence ID" value="CAB4541890.1"/>
    <property type="molecule type" value="Genomic_DNA"/>
</dbReference>
<keyword evidence="1" id="KW-1133">Transmembrane helix</keyword>
<sequence length="148" mass="16160">MSARLSLSPDADIVPDGVEFHRQMVRRRGPLLAIAISCTIGLLAALLLWDSTSALRGVPGFILWVLAVPTSSLFGIPVMGGELRWILAVLSSLVLWFYVGHLAAQRSTRRVATSWLEWRREWTRLVIGIWAGSLLGLGLAATVLSVSL</sequence>
<gene>
    <name evidence="2" type="ORF">UFOPK1421_00691</name>
    <name evidence="3" type="ORF">UFOPK1960_01118</name>
    <name evidence="4" type="ORF">UFOPK2921_00010</name>
    <name evidence="5" type="ORF">UFOPK4422_00454</name>
</gene>
<proteinExistence type="predicted"/>
<reference evidence="4" key="1">
    <citation type="submission" date="2020-05" db="EMBL/GenBank/DDBJ databases">
        <authorList>
            <person name="Chiriac C."/>
            <person name="Salcher M."/>
            <person name="Ghai R."/>
            <person name="Kavagutti S V."/>
        </authorList>
    </citation>
    <scope>NUCLEOTIDE SEQUENCE</scope>
</reference>
<accession>A0A6J6V3P0</accession>
<dbReference type="EMBL" id="CAEZVL010000199">
    <property type="protein sequence ID" value="CAB4638081.1"/>
    <property type="molecule type" value="Genomic_DNA"/>
</dbReference>
<evidence type="ECO:0000313" key="4">
    <source>
        <dbReference type="EMBL" id="CAB4766711.1"/>
    </source>
</evidence>
<dbReference type="AlphaFoldDB" id="A0A6J6V3P0"/>
<name>A0A6J6V3P0_9ZZZZ</name>
<keyword evidence="1" id="KW-0472">Membrane</keyword>
<dbReference type="EMBL" id="CAEZZV010000001">
    <property type="protein sequence ID" value="CAB4766711.1"/>
    <property type="molecule type" value="Genomic_DNA"/>
</dbReference>
<evidence type="ECO:0000256" key="1">
    <source>
        <dbReference type="SAM" id="Phobius"/>
    </source>
</evidence>
<evidence type="ECO:0000313" key="2">
    <source>
        <dbReference type="EMBL" id="CAB4541890.1"/>
    </source>
</evidence>